<dbReference type="GO" id="GO:0016874">
    <property type="term" value="F:ligase activity"/>
    <property type="evidence" value="ECO:0007669"/>
    <property type="project" value="UniProtKB-KW"/>
</dbReference>
<feature type="transmembrane region" description="Helical" evidence="5">
    <location>
        <begin position="259"/>
        <end position="280"/>
    </location>
</feature>
<dbReference type="PANTHER" id="PTHR37422">
    <property type="entry name" value="TEICHURONIC ACID BIOSYNTHESIS PROTEIN TUAE"/>
    <property type="match status" value="1"/>
</dbReference>
<evidence type="ECO:0000256" key="1">
    <source>
        <dbReference type="ARBA" id="ARBA00004141"/>
    </source>
</evidence>
<dbReference type="InterPro" id="IPR051533">
    <property type="entry name" value="WaaL-like"/>
</dbReference>
<feature type="transmembrane region" description="Helical" evidence="5">
    <location>
        <begin position="33"/>
        <end position="53"/>
    </location>
</feature>
<feature type="transmembrane region" description="Helical" evidence="5">
    <location>
        <begin position="387"/>
        <end position="403"/>
    </location>
</feature>
<dbReference type="Proteomes" id="UP000295493">
    <property type="component" value="Unassembled WGS sequence"/>
</dbReference>
<feature type="transmembrane region" description="Helical" evidence="5">
    <location>
        <begin position="176"/>
        <end position="198"/>
    </location>
</feature>
<feature type="transmembrane region" description="Helical" evidence="5">
    <location>
        <begin position="132"/>
        <end position="156"/>
    </location>
</feature>
<dbReference type="InterPro" id="IPR007016">
    <property type="entry name" value="O-antigen_ligase-rel_domated"/>
</dbReference>
<keyword evidence="4 5" id="KW-0472">Membrane</keyword>
<keyword evidence="8" id="KW-1185">Reference proteome</keyword>
<dbReference type="EMBL" id="SNWD01000008">
    <property type="protein sequence ID" value="TDN81207.1"/>
    <property type="molecule type" value="Genomic_DNA"/>
</dbReference>
<comment type="caution">
    <text evidence="7">The sequence shown here is derived from an EMBL/GenBank/DDBJ whole genome shotgun (WGS) entry which is preliminary data.</text>
</comment>
<keyword evidence="7" id="KW-0436">Ligase</keyword>
<feature type="domain" description="O-antigen ligase-related" evidence="6">
    <location>
        <begin position="219"/>
        <end position="359"/>
    </location>
</feature>
<evidence type="ECO:0000256" key="4">
    <source>
        <dbReference type="ARBA" id="ARBA00023136"/>
    </source>
</evidence>
<evidence type="ECO:0000256" key="3">
    <source>
        <dbReference type="ARBA" id="ARBA00022989"/>
    </source>
</evidence>
<dbReference type="GO" id="GO:0016020">
    <property type="term" value="C:membrane"/>
    <property type="evidence" value="ECO:0007669"/>
    <property type="project" value="UniProtKB-SubCell"/>
</dbReference>
<reference evidence="7 8" key="1">
    <citation type="submission" date="2019-03" db="EMBL/GenBank/DDBJ databases">
        <title>Genomic Encyclopedia of Type Strains, Phase IV (KMG-IV): sequencing the most valuable type-strain genomes for metagenomic binning, comparative biology and taxonomic classification.</title>
        <authorList>
            <person name="Goeker M."/>
        </authorList>
    </citation>
    <scope>NUCLEOTIDE SEQUENCE [LARGE SCALE GENOMIC DNA]</scope>
    <source>
        <strain evidence="7 8">DSM 25059</strain>
    </source>
</reference>
<sequence length="458" mass="48208">MPNLTQERSAVLALIAPLTLVGGWFVLGANTNFLAGAFGLASFAAVLAILTLSPPEANIWRALRLPLSFFALALIWAALPVIIPFDMFPADRLATDSIAPRWIGQAAAVAWFAGGAAMGARPGVGRSAVRLIVILGLLWMAISVALRAAGISYVALWGPVSQYSHFALTLRNANTAGTILAMLSVLACGEFLALAIRFGDPMHTADRHAALKLALTLAAFSACAGAIAITGSRMALVLAGLGVLVLVARRGGQLWRHGAIVALPALGVLIVPPMLLLLLLGGSVLRKFHGLAGDFNLRVTDMANFVALSLQKPWFGVGLGNFGLANLSSLTPEDALHRWNFGAAHNVLLNAAIEGGWPYALFAAAGVVTAAIPIFSLRDRVAYDVRMVALCTAVVIGIAAGLIDIALDVPAMLAFVAWLGGIALSRAIRARTRMVDWRARDREGEAQSPYTQAYPLPH</sequence>
<dbReference type="Pfam" id="PF04932">
    <property type="entry name" value="Wzy_C"/>
    <property type="match status" value="1"/>
</dbReference>
<evidence type="ECO:0000256" key="5">
    <source>
        <dbReference type="SAM" id="Phobius"/>
    </source>
</evidence>
<feature type="transmembrane region" description="Helical" evidence="5">
    <location>
        <begin position="235"/>
        <end position="252"/>
    </location>
</feature>
<dbReference type="OrthoDB" id="7586246at2"/>
<keyword evidence="3 5" id="KW-1133">Transmembrane helix</keyword>
<feature type="transmembrane region" description="Helical" evidence="5">
    <location>
        <begin position="409"/>
        <end position="428"/>
    </location>
</feature>
<gene>
    <name evidence="7" type="ORF">EV664_108149</name>
</gene>
<protein>
    <submittedName>
        <fullName evidence="7">O-antigen ligase-like membrane protein</fullName>
    </submittedName>
</protein>
<name>A0A4R6FIW7_9SPHN</name>
<accession>A0A4R6FIW7</accession>
<feature type="transmembrane region" description="Helical" evidence="5">
    <location>
        <begin position="356"/>
        <end position="375"/>
    </location>
</feature>
<dbReference type="PANTHER" id="PTHR37422:SF23">
    <property type="entry name" value="TEICHURONIC ACID BIOSYNTHESIS PROTEIN TUAE"/>
    <property type="match status" value="1"/>
</dbReference>
<evidence type="ECO:0000259" key="6">
    <source>
        <dbReference type="Pfam" id="PF04932"/>
    </source>
</evidence>
<dbReference type="RefSeq" id="WP_133496054.1">
    <property type="nucleotide sequence ID" value="NZ_BMLU01000008.1"/>
</dbReference>
<evidence type="ECO:0000313" key="8">
    <source>
        <dbReference type="Proteomes" id="UP000295493"/>
    </source>
</evidence>
<feature type="transmembrane region" description="Helical" evidence="5">
    <location>
        <begin position="210"/>
        <end position="229"/>
    </location>
</feature>
<feature type="transmembrane region" description="Helical" evidence="5">
    <location>
        <begin position="103"/>
        <end position="120"/>
    </location>
</feature>
<dbReference type="AlphaFoldDB" id="A0A4R6FIW7"/>
<feature type="transmembrane region" description="Helical" evidence="5">
    <location>
        <begin position="9"/>
        <end position="27"/>
    </location>
</feature>
<proteinExistence type="predicted"/>
<evidence type="ECO:0000256" key="2">
    <source>
        <dbReference type="ARBA" id="ARBA00022692"/>
    </source>
</evidence>
<comment type="subcellular location">
    <subcellularLocation>
        <location evidence="1">Membrane</location>
        <topology evidence="1">Multi-pass membrane protein</topology>
    </subcellularLocation>
</comment>
<organism evidence="7 8">
    <name type="scientific">Stakelama pacifica</name>
    <dbReference type="NCBI Taxonomy" id="517720"/>
    <lineage>
        <taxon>Bacteria</taxon>
        <taxon>Pseudomonadati</taxon>
        <taxon>Pseudomonadota</taxon>
        <taxon>Alphaproteobacteria</taxon>
        <taxon>Sphingomonadales</taxon>
        <taxon>Sphingomonadaceae</taxon>
        <taxon>Stakelama</taxon>
    </lineage>
</organism>
<evidence type="ECO:0000313" key="7">
    <source>
        <dbReference type="EMBL" id="TDN81207.1"/>
    </source>
</evidence>
<feature type="transmembrane region" description="Helical" evidence="5">
    <location>
        <begin position="65"/>
        <end position="83"/>
    </location>
</feature>
<keyword evidence="2 5" id="KW-0812">Transmembrane</keyword>